<protein>
    <submittedName>
        <fullName evidence="1">Tetratricopeptide repeat protein</fullName>
    </submittedName>
</protein>
<dbReference type="Gene3D" id="1.25.40.10">
    <property type="entry name" value="Tetratricopeptide repeat domain"/>
    <property type="match status" value="2"/>
</dbReference>
<dbReference type="PANTHER" id="PTHR47691:SF3">
    <property type="entry name" value="HTH-TYPE TRANSCRIPTIONAL REGULATOR RV0890C-RELATED"/>
    <property type="match status" value="1"/>
</dbReference>
<name>A0A956M0I2_UNCEI</name>
<gene>
    <name evidence="1" type="ORF">KC729_14940</name>
</gene>
<dbReference type="PANTHER" id="PTHR47691">
    <property type="entry name" value="REGULATOR-RELATED"/>
    <property type="match status" value="1"/>
</dbReference>
<dbReference type="InterPro" id="IPR011990">
    <property type="entry name" value="TPR-like_helical_dom_sf"/>
</dbReference>
<evidence type="ECO:0000313" key="2">
    <source>
        <dbReference type="Proteomes" id="UP000697710"/>
    </source>
</evidence>
<sequence length="713" mass="77790">IGDPAGVLPEIGRRLGIRESRESTLESGIALRLRDLEALLLLDNCEHVIPAVRSFWQDIGNSSPRLRVLATSRTRLGVAEESTVQIRPMETPPPARAGTSDGTEILASEAVRLLVDRITSARPGFALTPSTAPAVARICRRVDGLPLALELAAARTRSLSLDVIADKLDRSYALLDRTPQAARSARDTITNSIAWSWELCSDSERALLRRVSVLPGTWSLDAAEVIASNDDLPASSLEASSLEASPLETGPSLSQESLQYTKRLDRADVPDVLAGLVDQSLILCDPDGAGPTTPDGESPLTYRILEPIREYCAAMLSESGEDAIAPARHFRWTLLLTDRAHDRMYGSEQNVWMGYLEALYENIRGALTWSKRAPDRARLGIQLAFLVRRYWLVRGHLSEGRDHFLDLIATGHLSPQDRGRALVHSASLIEALGEAERARRQTEEGLAASEAVGDEPGRSNALSMLAMLNLQLGDPATARQQFHQVLEYRRAHLDERSLPLVLNNIGVCSLTLGDWEAAVACYLESLEIALRHEDRATAAVMSINLSGTYLEAGDIENARRYAKESIPLSLAGGDKRTVARSILANADLAAYTGDLVRARTLAREALDYRMGDDDWRHGALAAAILLQIETVADRPEEAAETLGLLERHVGMTELGYLPGRKAMRARVAKDLKKTLGEATFEAAHRRGSLSGIQVLIQRLGDASLDRSSPIPEA</sequence>
<evidence type="ECO:0000313" key="1">
    <source>
        <dbReference type="EMBL" id="MCA9728986.1"/>
    </source>
</evidence>
<dbReference type="InterPro" id="IPR019734">
    <property type="entry name" value="TPR_rpt"/>
</dbReference>
<accession>A0A956M0I2</accession>
<dbReference type="Proteomes" id="UP000697710">
    <property type="component" value="Unassembled WGS sequence"/>
</dbReference>
<dbReference type="AlphaFoldDB" id="A0A956M0I2"/>
<dbReference type="SMART" id="SM00028">
    <property type="entry name" value="TPR"/>
    <property type="match status" value="2"/>
</dbReference>
<dbReference type="Pfam" id="PF13424">
    <property type="entry name" value="TPR_12"/>
    <property type="match status" value="1"/>
</dbReference>
<dbReference type="SUPFAM" id="SSF48452">
    <property type="entry name" value="TPR-like"/>
    <property type="match status" value="1"/>
</dbReference>
<proteinExistence type="predicted"/>
<reference evidence="1" key="2">
    <citation type="journal article" date="2021" name="Microbiome">
        <title>Successional dynamics and alternative stable states in a saline activated sludge microbial community over 9 years.</title>
        <authorList>
            <person name="Wang Y."/>
            <person name="Ye J."/>
            <person name="Ju F."/>
            <person name="Liu L."/>
            <person name="Boyd J.A."/>
            <person name="Deng Y."/>
            <person name="Parks D.H."/>
            <person name="Jiang X."/>
            <person name="Yin X."/>
            <person name="Woodcroft B.J."/>
            <person name="Tyson G.W."/>
            <person name="Hugenholtz P."/>
            <person name="Polz M.F."/>
            <person name="Zhang T."/>
        </authorList>
    </citation>
    <scope>NUCLEOTIDE SEQUENCE</scope>
    <source>
        <strain evidence="1">HKST-UBA01</strain>
    </source>
</reference>
<organism evidence="1 2">
    <name type="scientific">Eiseniibacteriota bacterium</name>
    <dbReference type="NCBI Taxonomy" id="2212470"/>
    <lineage>
        <taxon>Bacteria</taxon>
        <taxon>Candidatus Eiseniibacteriota</taxon>
    </lineage>
</organism>
<dbReference type="EMBL" id="JAGQHR010000536">
    <property type="protein sequence ID" value="MCA9728986.1"/>
    <property type="molecule type" value="Genomic_DNA"/>
</dbReference>
<comment type="caution">
    <text evidence="1">The sequence shown here is derived from an EMBL/GenBank/DDBJ whole genome shotgun (WGS) entry which is preliminary data.</text>
</comment>
<feature type="non-terminal residue" evidence="1">
    <location>
        <position position="1"/>
    </location>
</feature>
<reference evidence="1" key="1">
    <citation type="submission" date="2020-04" db="EMBL/GenBank/DDBJ databases">
        <authorList>
            <person name="Zhang T."/>
        </authorList>
    </citation>
    <scope>NUCLEOTIDE SEQUENCE</scope>
    <source>
        <strain evidence="1">HKST-UBA01</strain>
    </source>
</reference>